<dbReference type="PANTHER" id="PTHR13064">
    <property type="entry name" value="TRANSMEMBRANE PROTEIN 9 FAMILY MEMBER"/>
    <property type="match status" value="1"/>
</dbReference>
<dbReference type="PANTHER" id="PTHR13064:SF6">
    <property type="entry name" value="TRANSMEMBRANE PROTEIN 9"/>
    <property type="match status" value="1"/>
</dbReference>
<comment type="subcellular location">
    <subcellularLocation>
        <location evidence="1">Membrane</location>
    </subcellularLocation>
</comment>
<dbReference type="InterPro" id="IPR008853">
    <property type="entry name" value="TMEM9/TMEM9B"/>
</dbReference>
<evidence type="ECO:0000256" key="4">
    <source>
        <dbReference type="ARBA" id="ARBA00022989"/>
    </source>
</evidence>
<evidence type="ECO:0000256" key="5">
    <source>
        <dbReference type="ARBA" id="ARBA00023136"/>
    </source>
</evidence>
<keyword evidence="4 6" id="KW-1133">Transmembrane helix</keyword>
<dbReference type="Pfam" id="PF05434">
    <property type="entry name" value="Tmemb_9"/>
    <property type="match status" value="1"/>
</dbReference>
<evidence type="ECO:0000256" key="7">
    <source>
        <dbReference type="SAM" id="SignalP"/>
    </source>
</evidence>
<dbReference type="EnsemblMetazoa" id="G16714.1">
    <property type="protein sequence ID" value="G16714.1:cds"/>
    <property type="gene ID" value="G16714"/>
</dbReference>
<keyword evidence="3 6" id="KW-0812">Transmembrane</keyword>
<proteinExistence type="inferred from homology"/>
<comment type="similarity">
    <text evidence="2">Belongs to the TMEM9 family.</text>
</comment>
<dbReference type="Proteomes" id="UP000005408">
    <property type="component" value="Unassembled WGS sequence"/>
</dbReference>
<feature type="signal peptide" evidence="7">
    <location>
        <begin position="1"/>
        <end position="26"/>
    </location>
</feature>
<dbReference type="GO" id="GO:0005765">
    <property type="term" value="C:lysosomal membrane"/>
    <property type="evidence" value="ECO:0007669"/>
    <property type="project" value="InterPro"/>
</dbReference>
<sequence>DLFKMTRPFAVFLYCLSIFIITAVLSDSASNPGTEKSSFEDKRCKCVCPNVAPNGTILGKSKTWIKDDLDPTSCDCNHVLEENASGEVCALCECQYESRNTTAIKVVVIFIICVVSLLFIYMCFLLCLDPLITKRPRTQYQQQVNEEVNLDNLASEAQRPSTVRQRPDMGRQRSVINQVTDVQKRWKDTVQEQRKQIYDNHSLLN</sequence>
<feature type="transmembrane region" description="Helical" evidence="6">
    <location>
        <begin position="106"/>
        <end position="128"/>
    </location>
</feature>
<keyword evidence="9" id="KW-1185">Reference proteome</keyword>
<evidence type="ECO:0000256" key="6">
    <source>
        <dbReference type="SAM" id="Phobius"/>
    </source>
</evidence>
<evidence type="ECO:0000313" key="8">
    <source>
        <dbReference type="EnsemblMetazoa" id="G16714.1:cds"/>
    </source>
</evidence>
<dbReference type="AlphaFoldDB" id="A0A8W8J4E4"/>
<evidence type="ECO:0008006" key="10">
    <source>
        <dbReference type="Google" id="ProtNLM"/>
    </source>
</evidence>
<dbReference type="EnsemblMetazoa" id="G16714.3">
    <property type="protein sequence ID" value="G16714.3:cds"/>
    <property type="gene ID" value="G16714"/>
</dbReference>
<protein>
    <recommendedName>
        <fullName evidence="10">Transmembrane protein 9</fullName>
    </recommendedName>
</protein>
<dbReference type="EnsemblMetazoa" id="G16714.2">
    <property type="protein sequence ID" value="G16714.2:cds"/>
    <property type="gene ID" value="G16714"/>
</dbReference>
<organism evidence="8 9">
    <name type="scientific">Magallana gigas</name>
    <name type="common">Pacific oyster</name>
    <name type="synonym">Crassostrea gigas</name>
    <dbReference type="NCBI Taxonomy" id="29159"/>
    <lineage>
        <taxon>Eukaryota</taxon>
        <taxon>Metazoa</taxon>
        <taxon>Spiralia</taxon>
        <taxon>Lophotrochozoa</taxon>
        <taxon>Mollusca</taxon>
        <taxon>Bivalvia</taxon>
        <taxon>Autobranchia</taxon>
        <taxon>Pteriomorphia</taxon>
        <taxon>Ostreida</taxon>
        <taxon>Ostreoidea</taxon>
        <taxon>Ostreidae</taxon>
        <taxon>Magallana</taxon>
    </lineage>
</organism>
<evidence type="ECO:0000313" key="9">
    <source>
        <dbReference type="Proteomes" id="UP000005408"/>
    </source>
</evidence>
<reference evidence="8" key="1">
    <citation type="submission" date="2022-08" db="UniProtKB">
        <authorList>
            <consortium name="EnsemblMetazoa"/>
        </authorList>
    </citation>
    <scope>IDENTIFICATION</scope>
    <source>
        <strain evidence="8">05x7-T-G4-1.051#20</strain>
    </source>
</reference>
<evidence type="ECO:0000256" key="1">
    <source>
        <dbReference type="ARBA" id="ARBA00004370"/>
    </source>
</evidence>
<accession>A0A8W8J4E4</accession>
<feature type="chain" id="PRO_5042431000" description="Transmembrane protein 9" evidence="7">
    <location>
        <begin position="27"/>
        <end position="205"/>
    </location>
</feature>
<keyword evidence="5 6" id="KW-0472">Membrane</keyword>
<name>A0A8W8J4E4_MAGGI</name>
<evidence type="ECO:0000256" key="3">
    <source>
        <dbReference type="ARBA" id="ARBA00022692"/>
    </source>
</evidence>
<keyword evidence="7" id="KW-0732">Signal</keyword>
<evidence type="ECO:0000256" key="2">
    <source>
        <dbReference type="ARBA" id="ARBA00007264"/>
    </source>
</evidence>